<reference evidence="3 4" key="1">
    <citation type="submission" date="2016-04" db="EMBL/GenBank/DDBJ databases">
        <title>Draft Genome Sequences of Staphylococcus capitis Strain H36, S. capitis Strain H65, S. cohnii Strain H62, S. hominis Strain H69, Mycobacterium iranicum Strain H39, Plantibacter sp. Strain H53, Pseudomonas oryzihabitans Strain H72, and Microbacterium sp. Strain H83, isolated from residential settings.</title>
        <authorList>
            <person name="Lymperopoulou D."/>
            <person name="Adams R.I."/>
            <person name="Lindow S."/>
            <person name="Coil D.A."/>
            <person name="Jospin G."/>
            <person name="Eisen J.A."/>
        </authorList>
    </citation>
    <scope>NUCLEOTIDE SEQUENCE [LARGE SCALE GENOMIC DNA]</scope>
    <source>
        <strain evidence="3 4">H39</strain>
    </source>
</reference>
<dbReference type="PANTHER" id="PTHR43798:SF31">
    <property type="entry name" value="AB HYDROLASE SUPERFAMILY PROTEIN YCLE"/>
    <property type="match status" value="1"/>
</dbReference>
<dbReference type="GO" id="GO:0016787">
    <property type="term" value="F:hydrolase activity"/>
    <property type="evidence" value="ECO:0007669"/>
    <property type="project" value="UniProtKB-KW"/>
</dbReference>
<dbReference type="Proteomes" id="UP000078396">
    <property type="component" value="Unassembled WGS sequence"/>
</dbReference>
<evidence type="ECO:0000313" key="4">
    <source>
        <dbReference type="Proteomes" id="UP000078396"/>
    </source>
</evidence>
<dbReference type="InterPro" id="IPR029058">
    <property type="entry name" value="AB_hydrolase_fold"/>
</dbReference>
<proteinExistence type="predicted"/>
<dbReference type="PANTHER" id="PTHR43798">
    <property type="entry name" value="MONOACYLGLYCEROL LIPASE"/>
    <property type="match status" value="1"/>
</dbReference>
<gene>
    <name evidence="3" type="ORF">A4X20_22000</name>
</gene>
<accession>A0A178LVN0</accession>
<dbReference type="GO" id="GO:0016020">
    <property type="term" value="C:membrane"/>
    <property type="evidence" value="ECO:0007669"/>
    <property type="project" value="TreeGrafter"/>
</dbReference>
<protein>
    <recommendedName>
        <fullName evidence="2">AB hydrolase-1 domain-containing protein</fullName>
    </recommendedName>
</protein>
<dbReference type="Gene3D" id="3.40.50.1820">
    <property type="entry name" value="alpha/beta hydrolase"/>
    <property type="match status" value="1"/>
</dbReference>
<dbReference type="Pfam" id="PF12697">
    <property type="entry name" value="Abhydrolase_6"/>
    <property type="match status" value="1"/>
</dbReference>
<sequence>MDLFVRECGPSSGPPLVLLHGGRLSGWSWGPVVERLPRYRCLIPDLPQFGKSAGQGPFGIVTAADAVAELISARADSAHVVGYSLGAQVGVQLLATRPGLVNRAVLCGGIINAGVAARPAKVLAGRCARAAWFRRMISRRLARRDAPIFASGADDYRADLALGSDAGLAHIVMASVGFTRPVGLGRSPVHAMFVSGAKETSVVRRCAAVLAESMPNGRHCVATNMGHGWPLRNPALFAETVDGWLSDVALPVAIRPARDGPGRRRGRSRR</sequence>
<dbReference type="SUPFAM" id="SSF53474">
    <property type="entry name" value="alpha/beta-Hydrolases"/>
    <property type="match status" value="1"/>
</dbReference>
<name>A0A178LVN0_MYCIR</name>
<dbReference type="RefSeq" id="WP_064282470.1">
    <property type="nucleotide sequence ID" value="NZ_LWCS01000026.1"/>
</dbReference>
<dbReference type="InterPro" id="IPR000073">
    <property type="entry name" value="AB_hydrolase_1"/>
</dbReference>
<evidence type="ECO:0000256" key="1">
    <source>
        <dbReference type="ARBA" id="ARBA00022801"/>
    </source>
</evidence>
<evidence type="ECO:0000313" key="3">
    <source>
        <dbReference type="EMBL" id="OAN37608.1"/>
    </source>
</evidence>
<keyword evidence="1" id="KW-0378">Hydrolase</keyword>
<dbReference type="AlphaFoldDB" id="A0A178LVN0"/>
<evidence type="ECO:0000259" key="2">
    <source>
        <dbReference type="Pfam" id="PF12697"/>
    </source>
</evidence>
<dbReference type="EMBL" id="LWCS01000026">
    <property type="protein sequence ID" value="OAN37608.1"/>
    <property type="molecule type" value="Genomic_DNA"/>
</dbReference>
<dbReference type="OrthoDB" id="3519228at2"/>
<feature type="domain" description="AB hydrolase-1" evidence="2">
    <location>
        <begin position="16"/>
        <end position="239"/>
    </location>
</feature>
<dbReference type="InterPro" id="IPR050266">
    <property type="entry name" value="AB_hydrolase_sf"/>
</dbReference>
<organism evidence="3 4">
    <name type="scientific">Mycolicibacterium iranicum</name>
    <name type="common">Mycobacterium iranicum</name>
    <dbReference type="NCBI Taxonomy" id="912594"/>
    <lineage>
        <taxon>Bacteria</taxon>
        <taxon>Bacillati</taxon>
        <taxon>Actinomycetota</taxon>
        <taxon>Actinomycetes</taxon>
        <taxon>Mycobacteriales</taxon>
        <taxon>Mycobacteriaceae</taxon>
        <taxon>Mycolicibacterium</taxon>
    </lineage>
</organism>
<comment type="caution">
    <text evidence="3">The sequence shown here is derived from an EMBL/GenBank/DDBJ whole genome shotgun (WGS) entry which is preliminary data.</text>
</comment>